<protein>
    <submittedName>
        <fullName evidence="1">Uncharacterized protein</fullName>
    </submittedName>
</protein>
<accession>A0AAD5MWJ4</accession>
<dbReference type="Proteomes" id="UP001196413">
    <property type="component" value="Unassembled WGS sequence"/>
</dbReference>
<reference evidence="1" key="1">
    <citation type="submission" date="2021-06" db="EMBL/GenBank/DDBJ databases">
        <title>Parelaphostrongylus tenuis whole genome reference sequence.</title>
        <authorList>
            <person name="Garwood T.J."/>
            <person name="Larsen P.A."/>
            <person name="Fountain-Jones N.M."/>
            <person name="Garbe J.R."/>
            <person name="Macchietto M.G."/>
            <person name="Kania S.A."/>
            <person name="Gerhold R.W."/>
            <person name="Richards J.E."/>
            <person name="Wolf T.M."/>
        </authorList>
    </citation>
    <scope>NUCLEOTIDE SEQUENCE</scope>
    <source>
        <strain evidence="1">MNPRO001-30</strain>
        <tissue evidence="1">Meninges</tissue>
    </source>
</reference>
<comment type="caution">
    <text evidence="1">The sequence shown here is derived from an EMBL/GenBank/DDBJ whole genome shotgun (WGS) entry which is preliminary data.</text>
</comment>
<dbReference type="AlphaFoldDB" id="A0AAD5MWJ4"/>
<gene>
    <name evidence="1" type="ORF">KIN20_008236</name>
</gene>
<keyword evidence="2" id="KW-1185">Reference proteome</keyword>
<organism evidence="1 2">
    <name type="scientific">Parelaphostrongylus tenuis</name>
    <name type="common">Meningeal worm</name>
    <dbReference type="NCBI Taxonomy" id="148309"/>
    <lineage>
        <taxon>Eukaryota</taxon>
        <taxon>Metazoa</taxon>
        <taxon>Ecdysozoa</taxon>
        <taxon>Nematoda</taxon>
        <taxon>Chromadorea</taxon>
        <taxon>Rhabditida</taxon>
        <taxon>Rhabditina</taxon>
        <taxon>Rhabditomorpha</taxon>
        <taxon>Strongyloidea</taxon>
        <taxon>Metastrongylidae</taxon>
        <taxon>Parelaphostrongylus</taxon>
    </lineage>
</organism>
<evidence type="ECO:0000313" key="2">
    <source>
        <dbReference type="Proteomes" id="UP001196413"/>
    </source>
</evidence>
<proteinExistence type="predicted"/>
<name>A0AAD5MWJ4_PARTN</name>
<dbReference type="EMBL" id="JAHQIW010001297">
    <property type="protein sequence ID" value="KAJ1352049.1"/>
    <property type="molecule type" value="Genomic_DNA"/>
</dbReference>
<sequence>MMTLSKFPESAESTALQLMTRAEKDFPEEVARKTFQRCAHTHMFPPNKKISTVKPLHNGQN</sequence>
<evidence type="ECO:0000313" key="1">
    <source>
        <dbReference type="EMBL" id="KAJ1352049.1"/>
    </source>
</evidence>